<dbReference type="AlphaFoldDB" id="A0A1I8ANF9"/>
<reference evidence="3" key="1">
    <citation type="submission" date="2016-11" db="UniProtKB">
        <authorList>
            <consortium name="WormBaseParasite"/>
        </authorList>
    </citation>
    <scope>IDENTIFICATION</scope>
</reference>
<keyword evidence="2" id="KW-1185">Reference proteome</keyword>
<name>A0A1I8ANF9_9BILA</name>
<keyword evidence="1" id="KW-1133">Transmembrane helix</keyword>
<keyword evidence="1" id="KW-0472">Membrane</keyword>
<protein>
    <submittedName>
        <fullName evidence="3">Serpentine receptor class gamma</fullName>
    </submittedName>
</protein>
<evidence type="ECO:0000256" key="1">
    <source>
        <dbReference type="SAM" id="Phobius"/>
    </source>
</evidence>
<organism evidence="2 3">
    <name type="scientific">Steinernema glaseri</name>
    <dbReference type="NCBI Taxonomy" id="37863"/>
    <lineage>
        <taxon>Eukaryota</taxon>
        <taxon>Metazoa</taxon>
        <taxon>Ecdysozoa</taxon>
        <taxon>Nematoda</taxon>
        <taxon>Chromadorea</taxon>
        <taxon>Rhabditida</taxon>
        <taxon>Tylenchina</taxon>
        <taxon>Panagrolaimomorpha</taxon>
        <taxon>Strongyloidoidea</taxon>
        <taxon>Steinernematidae</taxon>
        <taxon>Steinernema</taxon>
    </lineage>
</organism>
<feature type="transmembrane region" description="Helical" evidence="1">
    <location>
        <begin position="106"/>
        <end position="126"/>
    </location>
</feature>
<feature type="transmembrane region" description="Helical" evidence="1">
    <location>
        <begin position="59"/>
        <end position="77"/>
    </location>
</feature>
<sequence length="134" mass="15224">MNDTSEESCTECEDTYQPDGRFLTAVIITNGFSIIFSIPVSFITIFFSFTKVPQSLARTYILNMSVVVLIDQCYTVVYDISLQRIPKADFLSTISYFLPCLSINVYYYQATLTVALSYLSFARPLLAKNFIGER</sequence>
<accession>A0A1I8ANF9</accession>
<proteinExistence type="predicted"/>
<feature type="transmembrane region" description="Helical" evidence="1">
    <location>
        <begin position="22"/>
        <end position="47"/>
    </location>
</feature>
<evidence type="ECO:0000313" key="3">
    <source>
        <dbReference type="WBParaSite" id="L893_g7577.t1"/>
    </source>
</evidence>
<dbReference type="WBParaSite" id="L893_g7577.t1">
    <property type="protein sequence ID" value="L893_g7577.t1"/>
    <property type="gene ID" value="L893_g7577"/>
</dbReference>
<keyword evidence="1" id="KW-0812">Transmembrane</keyword>
<evidence type="ECO:0000313" key="2">
    <source>
        <dbReference type="Proteomes" id="UP000095287"/>
    </source>
</evidence>
<dbReference type="Proteomes" id="UP000095287">
    <property type="component" value="Unplaced"/>
</dbReference>